<evidence type="ECO:0000313" key="4">
    <source>
        <dbReference type="Proteomes" id="UP001150238"/>
    </source>
</evidence>
<evidence type="ECO:0000256" key="1">
    <source>
        <dbReference type="SAM" id="MobiDB-lite"/>
    </source>
</evidence>
<comment type="caution">
    <text evidence="3">The sequence shown here is derived from an EMBL/GenBank/DDBJ whole genome shotgun (WGS) entry which is preliminary data.</text>
</comment>
<feature type="chain" id="PRO_5040844675" evidence="2">
    <location>
        <begin position="29"/>
        <end position="241"/>
    </location>
</feature>
<accession>A0A9W9DPL8</accession>
<gene>
    <name evidence="3" type="ORF">C8J55DRAFT_560776</name>
</gene>
<organism evidence="3 4">
    <name type="scientific">Lentinula lateritia</name>
    <dbReference type="NCBI Taxonomy" id="40482"/>
    <lineage>
        <taxon>Eukaryota</taxon>
        <taxon>Fungi</taxon>
        <taxon>Dikarya</taxon>
        <taxon>Basidiomycota</taxon>
        <taxon>Agaricomycotina</taxon>
        <taxon>Agaricomycetes</taxon>
        <taxon>Agaricomycetidae</taxon>
        <taxon>Agaricales</taxon>
        <taxon>Marasmiineae</taxon>
        <taxon>Omphalotaceae</taxon>
        <taxon>Lentinula</taxon>
    </lineage>
</organism>
<evidence type="ECO:0000256" key="2">
    <source>
        <dbReference type="SAM" id="SignalP"/>
    </source>
</evidence>
<proteinExistence type="predicted"/>
<reference evidence="3" key="1">
    <citation type="submission" date="2022-08" db="EMBL/GenBank/DDBJ databases">
        <authorList>
            <consortium name="DOE Joint Genome Institute"/>
            <person name="Min B."/>
            <person name="Riley R."/>
            <person name="Sierra-Patev S."/>
            <person name="Naranjo-Ortiz M."/>
            <person name="Looney B."/>
            <person name="Konkel Z."/>
            <person name="Slot J.C."/>
            <person name="Sakamoto Y."/>
            <person name="Steenwyk J.L."/>
            <person name="Rokas A."/>
            <person name="Carro J."/>
            <person name="Camarero S."/>
            <person name="Ferreira P."/>
            <person name="Molpeceres G."/>
            <person name="Ruiz-Duenas F.J."/>
            <person name="Serrano A."/>
            <person name="Henrissat B."/>
            <person name="Drula E."/>
            <person name="Hughes K.W."/>
            <person name="Mata J.L."/>
            <person name="Ishikawa N.K."/>
            <person name="Vargas-Isla R."/>
            <person name="Ushijima S."/>
            <person name="Smith C.A."/>
            <person name="Ahrendt S."/>
            <person name="Andreopoulos W."/>
            <person name="He G."/>
            <person name="Labutti K."/>
            <person name="Lipzen A."/>
            <person name="Ng V."/>
            <person name="Sandor L."/>
            <person name="Barry K."/>
            <person name="Martinez A.T."/>
            <person name="Xiao Y."/>
            <person name="Gibbons J.G."/>
            <person name="Terashima K."/>
            <person name="Hibbett D.S."/>
            <person name="Grigoriev I.V."/>
        </authorList>
    </citation>
    <scope>NUCLEOTIDE SEQUENCE</scope>
    <source>
        <strain evidence="3">Sp2 HRB7682 ss15</strain>
    </source>
</reference>
<dbReference type="Proteomes" id="UP001150238">
    <property type="component" value="Unassembled WGS sequence"/>
</dbReference>
<name>A0A9W9DPL8_9AGAR</name>
<feature type="region of interest" description="Disordered" evidence="1">
    <location>
        <begin position="219"/>
        <end position="241"/>
    </location>
</feature>
<dbReference type="AlphaFoldDB" id="A0A9W9DPL8"/>
<feature type="signal peptide" evidence="2">
    <location>
        <begin position="1"/>
        <end position="28"/>
    </location>
</feature>
<keyword evidence="2" id="KW-0732">Signal</keyword>
<protein>
    <submittedName>
        <fullName evidence="3">Uncharacterized protein</fullName>
    </submittedName>
</protein>
<feature type="compositionally biased region" description="Polar residues" evidence="1">
    <location>
        <begin position="231"/>
        <end position="241"/>
    </location>
</feature>
<dbReference type="EMBL" id="JANVFS010000016">
    <property type="protein sequence ID" value="KAJ4479619.1"/>
    <property type="molecule type" value="Genomic_DNA"/>
</dbReference>
<reference evidence="3" key="2">
    <citation type="journal article" date="2023" name="Proc. Natl. Acad. Sci. U.S.A.">
        <title>A global phylogenomic analysis of the shiitake genus Lentinula.</title>
        <authorList>
            <person name="Sierra-Patev S."/>
            <person name="Min B."/>
            <person name="Naranjo-Ortiz M."/>
            <person name="Looney B."/>
            <person name="Konkel Z."/>
            <person name="Slot J.C."/>
            <person name="Sakamoto Y."/>
            <person name="Steenwyk J.L."/>
            <person name="Rokas A."/>
            <person name="Carro J."/>
            <person name="Camarero S."/>
            <person name="Ferreira P."/>
            <person name="Molpeceres G."/>
            <person name="Ruiz-Duenas F.J."/>
            <person name="Serrano A."/>
            <person name="Henrissat B."/>
            <person name="Drula E."/>
            <person name="Hughes K.W."/>
            <person name="Mata J.L."/>
            <person name="Ishikawa N.K."/>
            <person name="Vargas-Isla R."/>
            <person name="Ushijima S."/>
            <person name="Smith C.A."/>
            <person name="Donoghue J."/>
            <person name="Ahrendt S."/>
            <person name="Andreopoulos W."/>
            <person name="He G."/>
            <person name="LaButti K."/>
            <person name="Lipzen A."/>
            <person name="Ng V."/>
            <person name="Riley R."/>
            <person name="Sandor L."/>
            <person name="Barry K."/>
            <person name="Martinez A.T."/>
            <person name="Xiao Y."/>
            <person name="Gibbons J.G."/>
            <person name="Terashima K."/>
            <person name="Grigoriev I.V."/>
            <person name="Hibbett D."/>
        </authorList>
    </citation>
    <scope>NUCLEOTIDE SEQUENCE</scope>
    <source>
        <strain evidence="3">Sp2 HRB7682 ss15</strain>
    </source>
</reference>
<sequence length="241" mass="27840">MATSTPLLSLRSILLLLFLVVFHVHVMGSPLLPRASETSKPNRKLNLDSRRVVQITLTRTRQIENGVAGSIRHQLVPNTESDEFTDEWKIYPSKAVGFGAVRDSAKVPFTSSNWPWRSQRFSKLRKSKNDATDTWEKLAEVPLAVWNSLDTEKLFEHIEKGIPVEGRFHYPDAIMQYLRSIEIIQDSDIQKWNQRVKKMLRVEMSEVYVKKMKEIKDEAEKRQKSRLAEEPSQNSSDTFGL</sequence>
<feature type="compositionally biased region" description="Basic and acidic residues" evidence="1">
    <location>
        <begin position="219"/>
        <end position="229"/>
    </location>
</feature>
<evidence type="ECO:0000313" key="3">
    <source>
        <dbReference type="EMBL" id="KAJ4479619.1"/>
    </source>
</evidence>